<dbReference type="PANTHER" id="PTHR13220">
    <property type="entry name" value="TIMELESS INTERACTING-RELATED"/>
    <property type="match status" value="1"/>
</dbReference>
<keyword evidence="4 6" id="KW-0539">Nucleus</keyword>
<dbReference type="GO" id="GO:0031297">
    <property type="term" value="P:replication fork processing"/>
    <property type="evidence" value="ECO:0007669"/>
    <property type="project" value="UniProtKB-UniRule"/>
</dbReference>
<dbReference type="GO" id="GO:0003677">
    <property type="term" value="F:DNA binding"/>
    <property type="evidence" value="ECO:0007669"/>
    <property type="project" value="TreeGrafter"/>
</dbReference>
<evidence type="ECO:0000256" key="2">
    <source>
        <dbReference type="ARBA" id="ARBA00006075"/>
    </source>
</evidence>
<accession>A0A8K0D392</accession>
<evidence type="ECO:0000259" key="8">
    <source>
        <dbReference type="Pfam" id="PF07962"/>
    </source>
</evidence>
<gene>
    <name evidence="9" type="ORF">ILUMI_09020</name>
</gene>
<evidence type="ECO:0000256" key="7">
    <source>
        <dbReference type="SAM" id="MobiDB-lite"/>
    </source>
</evidence>
<dbReference type="EMBL" id="VTPC01004445">
    <property type="protein sequence ID" value="KAF2897154.1"/>
    <property type="molecule type" value="Genomic_DNA"/>
</dbReference>
<keyword evidence="10" id="KW-1185">Reference proteome</keyword>
<evidence type="ECO:0000256" key="6">
    <source>
        <dbReference type="RuleBase" id="RU366049"/>
    </source>
</evidence>
<dbReference type="InterPro" id="IPR040038">
    <property type="entry name" value="TIPIN/Csm3/Swi3"/>
</dbReference>
<feature type="domain" description="Chromosome segregation in meiosis protein 3" evidence="8">
    <location>
        <begin position="71"/>
        <end position="151"/>
    </location>
</feature>
<dbReference type="GO" id="GO:0000076">
    <property type="term" value="P:DNA replication checkpoint signaling"/>
    <property type="evidence" value="ECO:0007669"/>
    <property type="project" value="UniProtKB-UniRule"/>
</dbReference>
<keyword evidence="3 6" id="KW-0227">DNA damage</keyword>
<sequence>MSSDEEYRLSEDEDDVELVVERENEVEPTEQNVVFEGENNENEQPNLDQDEKKEDNKKETKVKRTRNPQPKLDVERLRGPRGIRMLDKVFEDVQFKGRGHEEEDLTVLLKNYEYWCHRMFPKFPFDDCLEKMEKLGNKRYLQSFLKRIRLNMEDDEIVQEHLNDEIVNRDDSDAENNVFDNLLPPHTSQPNDSDSLSLTEEQLQRIAINREKAQRLRKQMLIKNRITDESVMITPSINHSSEDNEYNMRLSQVLNNCDGSNNINITNNSSQFIIEAEIHATDNGPLDKRDNSGRSMNIHLNTVQVNEPIINLSQISDICDIEESIRSTHNPSGLVQTKNNTHQDEITIMNNEVHEVVNMNDIETVAVDEQHENEKLTNECNRSRINASTVLDKTISQQKETLQQSDNKELSEDILTEFRNEEFDDIQTNVNQKDLLKKSDTSQYQKDNTSKDEDSLAMEIDM</sequence>
<protein>
    <recommendedName>
        <fullName evidence="6">TIMELESS-interacting protein</fullName>
    </recommendedName>
</protein>
<dbReference type="Proteomes" id="UP000801492">
    <property type="component" value="Unassembled WGS sequence"/>
</dbReference>
<dbReference type="Pfam" id="PF07962">
    <property type="entry name" value="Swi3"/>
    <property type="match status" value="1"/>
</dbReference>
<dbReference type="AlphaFoldDB" id="A0A8K0D392"/>
<feature type="compositionally biased region" description="Basic and acidic residues" evidence="7">
    <location>
        <begin position="49"/>
        <end position="59"/>
    </location>
</feature>
<name>A0A8K0D392_IGNLU</name>
<comment type="subcellular location">
    <subcellularLocation>
        <location evidence="1 6">Nucleus</location>
    </subcellularLocation>
</comment>
<dbReference type="GO" id="GO:0006974">
    <property type="term" value="P:DNA damage response"/>
    <property type="evidence" value="ECO:0007669"/>
    <property type="project" value="UniProtKB-KW"/>
</dbReference>
<evidence type="ECO:0000256" key="1">
    <source>
        <dbReference type="ARBA" id="ARBA00004123"/>
    </source>
</evidence>
<evidence type="ECO:0000256" key="5">
    <source>
        <dbReference type="ARBA" id="ARBA00023306"/>
    </source>
</evidence>
<dbReference type="OrthoDB" id="437078at2759"/>
<organism evidence="9 10">
    <name type="scientific">Ignelater luminosus</name>
    <name type="common">Cucubano</name>
    <name type="synonym">Pyrophorus luminosus</name>
    <dbReference type="NCBI Taxonomy" id="2038154"/>
    <lineage>
        <taxon>Eukaryota</taxon>
        <taxon>Metazoa</taxon>
        <taxon>Ecdysozoa</taxon>
        <taxon>Arthropoda</taxon>
        <taxon>Hexapoda</taxon>
        <taxon>Insecta</taxon>
        <taxon>Pterygota</taxon>
        <taxon>Neoptera</taxon>
        <taxon>Endopterygota</taxon>
        <taxon>Coleoptera</taxon>
        <taxon>Polyphaga</taxon>
        <taxon>Elateriformia</taxon>
        <taxon>Elateroidea</taxon>
        <taxon>Elateridae</taxon>
        <taxon>Agrypninae</taxon>
        <taxon>Pyrophorini</taxon>
        <taxon>Ignelater</taxon>
    </lineage>
</organism>
<keyword evidence="5 6" id="KW-0131">Cell cycle</keyword>
<dbReference type="InterPro" id="IPR012923">
    <property type="entry name" value="Csm3"/>
</dbReference>
<evidence type="ECO:0000313" key="9">
    <source>
        <dbReference type="EMBL" id="KAF2897154.1"/>
    </source>
</evidence>
<comment type="function">
    <text evidence="6">Plays an important role in the control of DNA replication and the maintenance of replication fork stability.</text>
</comment>
<reference evidence="9" key="1">
    <citation type="submission" date="2019-08" db="EMBL/GenBank/DDBJ databases">
        <title>The genome of the North American firefly Photinus pyralis.</title>
        <authorList>
            <consortium name="Photinus pyralis genome working group"/>
            <person name="Fallon T.R."/>
            <person name="Sander Lower S.E."/>
            <person name="Weng J.-K."/>
        </authorList>
    </citation>
    <scope>NUCLEOTIDE SEQUENCE</scope>
    <source>
        <strain evidence="9">TRF0915ILg1</strain>
        <tissue evidence="9">Whole body</tissue>
    </source>
</reference>
<feature type="region of interest" description="Disordered" evidence="7">
    <location>
        <begin position="1"/>
        <end position="70"/>
    </location>
</feature>
<evidence type="ECO:0000256" key="3">
    <source>
        <dbReference type="ARBA" id="ARBA00022763"/>
    </source>
</evidence>
<comment type="caution">
    <text evidence="9">The sequence shown here is derived from an EMBL/GenBank/DDBJ whole genome shotgun (WGS) entry which is preliminary data.</text>
</comment>
<proteinExistence type="inferred from homology"/>
<feature type="region of interest" description="Disordered" evidence="7">
    <location>
        <begin position="437"/>
        <end position="462"/>
    </location>
</feature>
<evidence type="ECO:0000313" key="10">
    <source>
        <dbReference type="Proteomes" id="UP000801492"/>
    </source>
</evidence>
<feature type="compositionally biased region" description="Basic and acidic residues" evidence="7">
    <location>
        <begin position="1"/>
        <end position="10"/>
    </location>
</feature>
<dbReference type="GO" id="GO:0031298">
    <property type="term" value="C:replication fork protection complex"/>
    <property type="evidence" value="ECO:0007669"/>
    <property type="project" value="TreeGrafter"/>
</dbReference>
<dbReference type="GO" id="GO:0043111">
    <property type="term" value="P:replication fork arrest"/>
    <property type="evidence" value="ECO:0007669"/>
    <property type="project" value="TreeGrafter"/>
</dbReference>
<dbReference type="PANTHER" id="PTHR13220:SF11">
    <property type="entry name" value="TIMELESS-INTERACTING PROTEIN"/>
    <property type="match status" value="1"/>
</dbReference>
<comment type="similarity">
    <text evidence="2 6">Belongs to the CSM3 family.</text>
</comment>
<evidence type="ECO:0000256" key="4">
    <source>
        <dbReference type="ARBA" id="ARBA00023242"/>
    </source>
</evidence>